<name>A0A2S9KCJ7_9BURK</name>
<dbReference type="RefSeq" id="WP_105730185.1">
    <property type="nucleotide sequence ID" value="NZ_PVLR01000036.1"/>
</dbReference>
<evidence type="ECO:0000313" key="1">
    <source>
        <dbReference type="EMBL" id="PRD68126.1"/>
    </source>
</evidence>
<comment type="caution">
    <text evidence="1">The sequence shown here is derived from an EMBL/GenBank/DDBJ whole genome shotgun (WGS) entry which is preliminary data.</text>
</comment>
<dbReference type="AlphaFoldDB" id="A0A2S9KCJ7"/>
<sequence>MIEHVWLEHGIVRWHIGAVSAQQYQFSNAELREDSRFGTVHYLIDDFLDCTALPEIELVASVPVRCAYWVLPNAEFRQAIVSSSAALRERAYRLALFSLSSPATMKFSDMAKAREWVKGDMPDRASATTLQWAGAGIAAAPAAYARVR</sequence>
<evidence type="ECO:0008006" key="3">
    <source>
        <dbReference type="Google" id="ProtNLM"/>
    </source>
</evidence>
<gene>
    <name evidence="1" type="ORF">C6P61_12075</name>
</gene>
<reference evidence="1 2" key="1">
    <citation type="submission" date="2018-03" db="EMBL/GenBank/DDBJ databases">
        <title>Comparative genomics illustrates the genes involved in a hyperalkaliphilic mechanisms of Serpentinomonas isolated from highly-alkaline calcium-rich serpentinized springs.</title>
        <authorList>
            <person name="Suzuki S."/>
            <person name="Ishii S."/>
            <person name="Walworth N."/>
            <person name="Bird L."/>
            <person name="Kuenen J.G."/>
            <person name="Nealson K.H."/>
        </authorList>
    </citation>
    <scope>NUCLEOTIDE SEQUENCE [LARGE SCALE GENOMIC DNA]</scope>
    <source>
        <strain evidence="1 2">83</strain>
    </source>
</reference>
<dbReference type="OrthoDB" id="9926076at2"/>
<accession>A0A2S9KCJ7</accession>
<evidence type="ECO:0000313" key="2">
    <source>
        <dbReference type="Proteomes" id="UP000238326"/>
    </source>
</evidence>
<keyword evidence="2" id="KW-1185">Reference proteome</keyword>
<protein>
    <recommendedName>
        <fullName evidence="3">STAS/SEC14 domain-containing protein</fullName>
    </recommendedName>
</protein>
<dbReference type="EMBL" id="PVLR01000036">
    <property type="protein sequence ID" value="PRD68126.1"/>
    <property type="molecule type" value="Genomic_DNA"/>
</dbReference>
<dbReference type="Proteomes" id="UP000238326">
    <property type="component" value="Unassembled WGS sequence"/>
</dbReference>
<organism evidence="1 2">
    <name type="scientific">Malikia spinosa</name>
    <dbReference type="NCBI Taxonomy" id="86180"/>
    <lineage>
        <taxon>Bacteria</taxon>
        <taxon>Pseudomonadati</taxon>
        <taxon>Pseudomonadota</taxon>
        <taxon>Betaproteobacteria</taxon>
        <taxon>Burkholderiales</taxon>
        <taxon>Comamonadaceae</taxon>
        <taxon>Malikia</taxon>
    </lineage>
</organism>
<proteinExistence type="predicted"/>